<evidence type="ECO:0000256" key="2">
    <source>
        <dbReference type="ARBA" id="ARBA00021525"/>
    </source>
</evidence>
<keyword evidence="5" id="KW-0732">Signal</keyword>
<proteinExistence type="predicted"/>
<keyword evidence="10" id="KW-0564">Palmitate</keyword>
<evidence type="ECO:0000313" key="19">
    <source>
        <dbReference type="Proteomes" id="UP000694569"/>
    </source>
</evidence>
<organism evidence="18 19">
    <name type="scientific">Leptobrachium leishanense</name>
    <name type="common">Leishan spiny toad</name>
    <dbReference type="NCBI Taxonomy" id="445787"/>
    <lineage>
        <taxon>Eukaryota</taxon>
        <taxon>Metazoa</taxon>
        <taxon>Chordata</taxon>
        <taxon>Craniata</taxon>
        <taxon>Vertebrata</taxon>
        <taxon>Euteleostomi</taxon>
        <taxon>Amphibia</taxon>
        <taxon>Batrachia</taxon>
        <taxon>Anura</taxon>
        <taxon>Pelobatoidea</taxon>
        <taxon>Megophryidae</taxon>
        <taxon>Leptobrachium</taxon>
    </lineage>
</organism>
<dbReference type="Pfam" id="PF07686">
    <property type="entry name" value="V-set"/>
    <property type="match status" value="1"/>
</dbReference>
<keyword evidence="4 16" id="KW-0812">Transmembrane</keyword>
<keyword evidence="9 16" id="KW-0472">Membrane</keyword>
<keyword evidence="12" id="KW-0325">Glycoprotein</keyword>
<dbReference type="SMART" id="SM00409">
    <property type="entry name" value="IG"/>
    <property type="match status" value="1"/>
</dbReference>
<evidence type="ECO:0000256" key="3">
    <source>
        <dbReference type="ARBA" id="ARBA00022475"/>
    </source>
</evidence>
<feature type="domain" description="Ig-like" evidence="17">
    <location>
        <begin position="24"/>
        <end position="136"/>
    </location>
</feature>
<keyword evidence="14" id="KW-0393">Immunoglobulin domain</keyword>
<dbReference type="InterPro" id="IPR036179">
    <property type="entry name" value="Ig-like_dom_sf"/>
</dbReference>
<dbReference type="SUPFAM" id="SSF48726">
    <property type="entry name" value="Immunoglobulin"/>
    <property type="match status" value="1"/>
</dbReference>
<reference evidence="18" key="2">
    <citation type="submission" date="2025-09" db="UniProtKB">
        <authorList>
            <consortium name="Ensembl"/>
        </authorList>
    </citation>
    <scope>IDENTIFICATION</scope>
</reference>
<protein>
    <recommendedName>
        <fullName evidence="2">T-cell surface glycoprotein CD8 alpha chain</fullName>
    </recommendedName>
</protein>
<dbReference type="OrthoDB" id="9906515at2759"/>
<dbReference type="GO" id="GO:0009897">
    <property type="term" value="C:external side of plasma membrane"/>
    <property type="evidence" value="ECO:0007669"/>
    <property type="project" value="TreeGrafter"/>
</dbReference>
<dbReference type="InterPro" id="IPR013783">
    <property type="entry name" value="Ig-like_fold"/>
</dbReference>
<evidence type="ECO:0000256" key="14">
    <source>
        <dbReference type="ARBA" id="ARBA00023319"/>
    </source>
</evidence>
<dbReference type="PANTHER" id="PTHR10441">
    <property type="entry name" value="CD8 ALPHA CHAIN"/>
    <property type="match status" value="1"/>
</dbReference>
<dbReference type="PROSITE" id="PS50835">
    <property type="entry name" value="IG_LIKE"/>
    <property type="match status" value="1"/>
</dbReference>
<evidence type="ECO:0000259" key="17">
    <source>
        <dbReference type="PROSITE" id="PS50835"/>
    </source>
</evidence>
<evidence type="ECO:0000256" key="16">
    <source>
        <dbReference type="SAM" id="Phobius"/>
    </source>
</evidence>
<dbReference type="GO" id="GO:0007166">
    <property type="term" value="P:cell surface receptor signaling pathway"/>
    <property type="evidence" value="ECO:0007669"/>
    <property type="project" value="TreeGrafter"/>
</dbReference>
<reference evidence="18" key="1">
    <citation type="submission" date="2025-08" db="UniProtKB">
        <authorList>
            <consortium name="Ensembl"/>
        </authorList>
    </citation>
    <scope>IDENTIFICATION</scope>
</reference>
<feature type="compositionally biased region" description="Low complexity" evidence="15">
    <location>
        <begin position="151"/>
        <end position="167"/>
    </location>
</feature>
<keyword evidence="3" id="KW-1003">Cell membrane</keyword>
<dbReference type="InterPro" id="IPR015468">
    <property type="entry name" value="CD8_asu"/>
</dbReference>
<evidence type="ECO:0000256" key="4">
    <source>
        <dbReference type="ARBA" id="ARBA00022692"/>
    </source>
</evidence>
<dbReference type="Proteomes" id="UP000694569">
    <property type="component" value="Unplaced"/>
</dbReference>
<feature type="transmembrane region" description="Helical" evidence="16">
    <location>
        <begin position="193"/>
        <end position="217"/>
    </location>
</feature>
<evidence type="ECO:0000256" key="12">
    <source>
        <dbReference type="ARBA" id="ARBA00023180"/>
    </source>
</evidence>
<evidence type="ECO:0000256" key="9">
    <source>
        <dbReference type="ARBA" id="ARBA00023136"/>
    </source>
</evidence>
<evidence type="ECO:0000256" key="13">
    <source>
        <dbReference type="ARBA" id="ARBA00023288"/>
    </source>
</evidence>
<dbReference type="Gene3D" id="2.60.40.10">
    <property type="entry name" value="Immunoglobulins"/>
    <property type="match status" value="1"/>
</dbReference>
<evidence type="ECO:0000256" key="10">
    <source>
        <dbReference type="ARBA" id="ARBA00023139"/>
    </source>
</evidence>
<keyword evidence="7 16" id="KW-1133">Transmembrane helix</keyword>
<accession>A0A8C5M9Y1</accession>
<evidence type="ECO:0000256" key="6">
    <source>
        <dbReference type="ARBA" id="ARBA00022859"/>
    </source>
</evidence>
<sequence>MCSALIGDTMRGIIYMALILNLAPFSESNRLHLTKTSGNVQTGSSGPVNLECRPSGSGLMEQGVFWLRQKKDKTSPESILFISSANKPTVNDLPNSERYKGSKGSSAYELKINPVTESDHATYYCLIKLSSVLFISPGIQLYPPTAPTVMPKTTKAPVPTKPPQTQDPTKDQCGCTRDTEEKETPRRVMNCDLYIWTPLVGLCALLFIALLVTTVLLCKRTRRRYCRCKHVPLNQNNGKARPHGRVA</sequence>
<name>A0A8C5M9Y1_9ANUR</name>
<dbReference type="GO" id="GO:0045065">
    <property type="term" value="P:cytotoxic T cell differentiation"/>
    <property type="evidence" value="ECO:0007669"/>
    <property type="project" value="TreeGrafter"/>
</dbReference>
<keyword evidence="13" id="KW-0449">Lipoprotein</keyword>
<dbReference type="AlphaFoldDB" id="A0A8C5M9Y1"/>
<dbReference type="InterPro" id="IPR007110">
    <property type="entry name" value="Ig-like_dom"/>
</dbReference>
<evidence type="ECO:0000256" key="11">
    <source>
        <dbReference type="ARBA" id="ARBA00023157"/>
    </source>
</evidence>
<evidence type="ECO:0000256" key="8">
    <source>
        <dbReference type="ARBA" id="ARBA00023130"/>
    </source>
</evidence>
<evidence type="ECO:0000256" key="15">
    <source>
        <dbReference type="SAM" id="MobiDB-lite"/>
    </source>
</evidence>
<keyword evidence="11" id="KW-1015">Disulfide bond</keyword>
<dbReference type="GeneTree" id="ENSGT00940000156588"/>
<dbReference type="InterPro" id="IPR003599">
    <property type="entry name" value="Ig_sub"/>
</dbReference>
<dbReference type="InterPro" id="IPR013106">
    <property type="entry name" value="Ig_V-set"/>
</dbReference>
<keyword evidence="19" id="KW-1185">Reference proteome</keyword>
<dbReference type="GO" id="GO:0002456">
    <property type="term" value="P:T cell mediated immunity"/>
    <property type="evidence" value="ECO:0007669"/>
    <property type="project" value="TreeGrafter"/>
</dbReference>
<dbReference type="Ensembl" id="ENSLLET00000009277.1">
    <property type="protein sequence ID" value="ENSLLEP00000008927.1"/>
    <property type="gene ID" value="ENSLLEG00000005702.1"/>
</dbReference>
<evidence type="ECO:0000256" key="1">
    <source>
        <dbReference type="ARBA" id="ARBA00004251"/>
    </source>
</evidence>
<feature type="region of interest" description="Disordered" evidence="15">
    <location>
        <begin position="151"/>
        <end position="179"/>
    </location>
</feature>
<comment type="subcellular location">
    <subcellularLocation>
        <location evidence="1">Cell membrane</location>
        <topology evidence="1">Single-pass type I membrane protein</topology>
    </subcellularLocation>
</comment>
<dbReference type="PANTHER" id="PTHR10441:SF2">
    <property type="entry name" value="T-CELL SURFACE GLYCOPROTEIN CD8 ALPHA CHAIN"/>
    <property type="match status" value="1"/>
</dbReference>
<evidence type="ECO:0000313" key="18">
    <source>
        <dbReference type="Ensembl" id="ENSLLEP00000008927.1"/>
    </source>
</evidence>
<evidence type="ECO:0000256" key="7">
    <source>
        <dbReference type="ARBA" id="ARBA00022989"/>
    </source>
</evidence>
<keyword evidence="6" id="KW-0391">Immunity</keyword>
<evidence type="ECO:0000256" key="5">
    <source>
        <dbReference type="ARBA" id="ARBA00022729"/>
    </source>
</evidence>
<keyword evidence="8" id="KW-1064">Adaptive immunity</keyword>